<keyword evidence="3" id="KW-1185">Reference proteome</keyword>
<sequence length="84" mass="8389">MEQRISENPVKVCPKCGAEKAKRLISGGNFMLKGEGWYKDLYHKPAAKKSSGESGGGSSGGDSGGSSSSGSSSSGGSESKAATS</sequence>
<proteinExistence type="predicted"/>
<dbReference type="KEGG" id="samy:DB32_002463"/>
<protein>
    <submittedName>
        <fullName evidence="2">Uncharacterized protein</fullName>
    </submittedName>
</protein>
<dbReference type="Proteomes" id="UP000034883">
    <property type="component" value="Chromosome"/>
</dbReference>
<dbReference type="NCBIfam" id="TIGR02605">
    <property type="entry name" value="CxxC_CxxC_SSSS"/>
    <property type="match status" value="1"/>
</dbReference>
<feature type="region of interest" description="Disordered" evidence="1">
    <location>
        <begin position="46"/>
        <end position="84"/>
    </location>
</feature>
<organism evidence="2 3">
    <name type="scientific">Sandaracinus amylolyticus</name>
    <dbReference type="NCBI Taxonomy" id="927083"/>
    <lineage>
        <taxon>Bacteria</taxon>
        <taxon>Pseudomonadati</taxon>
        <taxon>Myxococcota</taxon>
        <taxon>Polyangia</taxon>
        <taxon>Polyangiales</taxon>
        <taxon>Sandaracinaceae</taxon>
        <taxon>Sandaracinus</taxon>
    </lineage>
</organism>
<dbReference type="EMBL" id="CP011125">
    <property type="protein sequence ID" value="AKF05314.1"/>
    <property type="molecule type" value="Genomic_DNA"/>
</dbReference>
<dbReference type="STRING" id="927083.DB32_002463"/>
<dbReference type="InterPro" id="IPR013429">
    <property type="entry name" value="Regulatory_FmdB_Zinc_ribbon"/>
</dbReference>
<feature type="compositionally biased region" description="Gly residues" evidence="1">
    <location>
        <begin position="53"/>
        <end position="64"/>
    </location>
</feature>
<evidence type="ECO:0000313" key="3">
    <source>
        <dbReference type="Proteomes" id="UP000034883"/>
    </source>
</evidence>
<evidence type="ECO:0000313" key="2">
    <source>
        <dbReference type="EMBL" id="AKF05314.1"/>
    </source>
</evidence>
<accession>A0A0F6SEJ7</accession>
<feature type="compositionally biased region" description="Low complexity" evidence="1">
    <location>
        <begin position="65"/>
        <end position="84"/>
    </location>
</feature>
<name>A0A0F6SEJ7_9BACT</name>
<gene>
    <name evidence="2" type="ORF">DB32_002463</name>
</gene>
<evidence type="ECO:0000256" key="1">
    <source>
        <dbReference type="SAM" id="MobiDB-lite"/>
    </source>
</evidence>
<reference evidence="2 3" key="1">
    <citation type="submission" date="2015-03" db="EMBL/GenBank/DDBJ databases">
        <title>Genome assembly of Sandaracinus amylolyticus DSM 53668.</title>
        <authorList>
            <person name="Sharma G."/>
            <person name="Subramanian S."/>
        </authorList>
    </citation>
    <scope>NUCLEOTIDE SEQUENCE [LARGE SCALE GENOMIC DNA]</scope>
    <source>
        <strain evidence="2 3">DSM 53668</strain>
    </source>
</reference>
<dbReference type="AlphaFoldDB" id="A0A0F6SEJ7"/>